<dbReference type="InterPro" id="IPR000160">
    <property type="entry name" value="GGDEF_dom"/>
</dbReference>
<dbReference type="CDD" id="cd00130">
    <property type="entry name" value="PAS"/>
    <property type="match status" value="1"/>
</dbReference>
<dbReference type="InterPro" id="IPR035965">
    <property type="entry name" value="PAS-like_dom_sf"/>
</dbReference>
<evidence type="ECO:0000256" key="1">
    <source>
        <dbReference type="ARBA" id="ARBA00012528"/>
    </source>
</evidence>
<feature type="transmembrane region" description="Helical" evidence="4">
    <location>
        <begin position="153"/>
        <end position="176"/>
    </location>
</feature>
<evidence type="ECO:0000259" key="8">
    <source>
        <dbReference type="PROSITE" id="PS51832"/>
    </source>
</evidence>
<protein>
    <recommendedName>
        <fullName evidence="1">diguanylate cyclase</fullName>
        <ecNumber evidence="1">2.7.7.65</ecNumber>
    </recommendedName>
</protein>
<comment type="caution">
    <text evidence="9">The sequence shown here is derived from an EMBL/GenBank/DDBJ whole genome shotgun (WGS) entry which is preliminary data.</text>
</comment>
<feature type="domain" description="HD-GYP" evidence="8">
    <location>
        <begin position="516"/>
        <end position="711"/>
    </location>
</feature>
<dbReference type="Gene3D" id="3.30.70.270">
    <property type="match status" value="1"/>
</dbReference>
<keyword evidence="9" id="KW-0808">Transferase</keyword>
<keyword evidence="4" id="KW-1133">Transmembrane helix</keyword>
<dbReference type="GO" id="GO:0006355">
    <property type="term" value="P:regulation of DNA-templated transcription"/>
    <property type="evidence" value="ECO:0007669"/>
    <property type="project" value="InterPro"/>
</dbReference>
<keyword evidence="4" id="KW-0472">Membrane</keyword>
<dbReference type="NCBIfam" id="TIGR00254">
    <property type="entry name" value="GGDEF"/>
    <property type="match status" value="1"/>
</dbReference>
<dbReference type="GO" id="GO:0043709">
    <property type="term" value="P:cell adhesion involved in single-species biofilm formation"/>
    <property type="evidence" value="ECO:0007669"/>
    <property type="project" value="TreeGrafter"/>
</dbReference>
<dbReference type="InterPro" id="IPR050469">
    <property type="entry name" value="Diguanylate_Cyclase"/>
</dbReference>
<evidence type="ECO:0000313" key="10">
    <source>
        <dbReference type="Proteomes" id="UP000316598"/>
    </source>
</evidence>
<dbReference type="SMART" id="SM00267">
    <property type="entry name" value="GGDEF"/>
    <property type="match status" value="1"/>
</dbReference>
<keyword evidence="10" id="KW-1185">Reference proteome</keyword>
<dbReference type="EC" id="2.7.7.65" evidence="1"/>
<evidence type="ECO:0000259" key="6">
    <source>
        <dbReference type="PROSITE" id="PS50887"/>
    </source>
</evidence>
<dbReference type="Pfam" id="PF00989">
    <property type="entry name" value="PAS"/>
    <property type="match status" value="1"/>
</dbReference>
<dbReference type="SUPFAM" id="SSF55073">
    <property type="entry name" value="Nucleotide cyclase"/>
    <property type="match status" value="1"/>
</dbReference>
<dbReference type="CDD" id="cd00077">
    <property type="entry name" value="HDc"/>
    <property type="match status" value="1"/>
</dbReference>
<feature type="domain" description="HD" evidence="7">
    <location>
        <begin position="538"/>
        <end position="660"/>
    </location>
</feature>
<dbReference type="InterPro" id="IPR029787">
    <property type="entry name" value="Nucleotide_cyclase"/>
</dbReference>
<dbReference type="PROSITE" id="PS51832">
    <property type="entry name" value="HD_GYP"/>
    <property type="match status" value="1"/>
</dbReference>
<dbReference type="SUPFAM" id="SSF109604">
    <property type="entry name" value="HD-domain/PDEase-like"/>
    <property type="match status" value="1"/>
</dbReference>
<dbReference type="SMART" id="SM00091">
    <property type="entry name" value="PAS"/>
    <property type="match status" value="1"/>
</dbReference>
<dbReference type="PROSITE" id="PS51831">
    <property type="entry name" value="HD"/>
    <property type="match status" value="1"/>
</dbReference>
<dbReference type="InterPro" id="IPR037522">
    <property type="entry name" value="HD_GYP_dom"/>
</dbReference>
<sequence>MGASLILSAQWLGFIPDSAALQMRARRDLSEIVAINATVHIRRQNWNDLKASLQATVDRHPDLLSIGVRSDMGTLRTDTGHHAEIWPQDIPPDVVFDGKLNVHESVDDSESEVVTATVPIMLNHRPWGRVEYCYRRAAKTYVGGVLINPMVRLLSYFVVFGIVAYTIFVARVMGVFSSTQVVPDRVRQALDTLAEGLLVLDETGKIVLANKAFTTIVGLSAEELERRPASDLAWVGESNDDALPWTMAMLNGELQSERMLRYTFDSDSERILSVNAAPLGKGKSGRGVLATFRDVTHVEEHRLELERMLDLLERSRDEITRKNDELNILATQDSLTGCLNRRAFFEIFDGMWSEAKRDAKSLSCIMIDVDHFKSVNDTYGHHTGDEVLRAVSAAVREMFSSNGLVCRYGGEEFCIVLPGYDVEAAFAQAEKARGAIGQIRLDDPAELRLTASLGVSELRFEAKDTQDLINQADACLYVAKREGRNRSIVFNKSMIVTDESAENAAAEALAVANSERVEIPYKAVTALMSALSFRDTKTAEHSRRVADLCARASEGLMNPSERYVLEVAGLLHDIGKIGVPDEILFKPGPLTPEEWEVMGRHDNIGVDIVFGAFDCPPLTAIMANHHAFYNGAGRERDLPSGENIPVGARLLSIADTYDAIVSDRPYRKGKSHEEAIAEIRRCAGTQFDPTLVEHFVSKIEAAIPTLATGAIAIQKFAAIKIGAQIEKLANAIDQQDAAQINHLFNDIRVLAENSGLVSIAEATPVSSDESDETKITRELLRDARDLVDTCRSAQIDFLRKSFEHQNEAEADA</sequence>
<dbReference type="GO" id="GO:0005886">
    <property type="term" value="C:plasma membrane"/>
    <property type="evidence" value="ECO:0007669"/>
    <property type="project" value="TreeGrafter"/>
</dbReference>
<feature type="coiled-coil region" evidence="3">
    <location>
        <begin position="298"/>
        <end position="332"/>
    </location>
</feature>
<organism evidence="9 10">
    <name type="scientific">Rubripirellula amarantea</name>
    <dbReference type="NCBI Taxonomy" id="2527999"/>
    <lineage>
        <taxon>Bacteria</taxon>
        <taxon>Pseudomonadati</taxon>
        <taxon>Planctomycetota</taxon>
        <taxon>Planctomycetia</taxon>
        <taxon>Pirellulales</taxon>
        <taxon>Pirellulaceae</taxon>
        <taxon>Rubripirellula</taxon>
    </lineage>
</organism>
<dbReference type="PANTHER" id="PTHR45138">
    <property type="entry name" value="REGULATORY COMPONENTS OF SENSORY TRANSDUCTION SYSTEM"/>
    <property type="match status" value="1"/>
</dbReference>
<dbReference type="FunFam" id="3.30.70.270:FF:000001">
    <property type="entry name" value="Diguanylate cyclase domain protein"/>
    <property type="match status" value="1"/>
</dbReference>
<dbReference type="Proteomes" id="UP000316598">
    <property type="component" value="Unassembled WGS sequence"/>
</dbReference>
<dbReference type="Pfam" id="PF13487">
    <property type="entry name" value="HD_5"/>
    <property type="match status" value="1"/>
</dbReference>
<dbReference type="Gene3D" id="3.30.450.20">
    <property type="entry name" value="PAS domain"/>
    <property type="match status" value="1"/>
</dbReference>
<proteinExistence type="predicted"/>
<evidence type="ECO:0000256" key="4">
    <source>
        <dbReference type="SAM" id="Phobius"/>
    </source>
</evidence>
<evidence type="ECO:0000256" key="2">
    <source>
        <dbReference type="ARBA" id="ARBA00034247"/>
    </source>
</evidence>
<dbReference type="PANTHER" id="PTHR45138:SF9">
    <property type="entry name" value="DIGUANYLATE CYCLASE DGCM-RELATED"/>
    <property type="match status" value="1"/>
</dbReference>
<evidence type="ECO:0000256" key="3">
    <source>
        <dbReference type="SAM" id="Coils"/>
    </source>
</evidence>
<evidence type="ECO:0000259" key="7">
    <source>
        <dbReference type="PROSITE" id="PS51831"/>
    </source>
</evidence>
<accession>A0A5C5WX79</accession>
<dbReference type="InterPro" id="IPR006674">
    <property type="entry name" value="HD_domain"/>
</dbReference>
<comment type="catalytic activity">
    <reaction evidence="2">
        <text>2 GTP = 3',3'-c-di-GMP + 2 diphosphate</text>
        <dbReference type="Rhea" id="RHEA:24898"/>
        <dbReference type="ChEBI" id="CHEBI:33019"/>
        <dbReference type="ChEBI" id="CHEBI:37565"/>
        <dbReference type="ChEBI" id="CHEBI:58805"/>
        <dbReference type="EC" id="2.7.7.65"/>
    </reaction>
</comment>
<dbReference type="SMART" id="SM00471">
    <property type="entry name" value="HDc"/>
    <property type="match status" value="1"/>
</dbReference>
<dbReference type="Gene3D" id="1.10.3210.10">
    <property type="entry name" value="Hypothetical protein af1432"/>
    <property type="match status" value="1"/>
</dbReference>
<gene>
    <name evidence="9" type="primary">adrA</name>
    <name evidence="9" type="ORF">Pla22_28730</name>
</gene>
<dbReference type="InterPro" id="IPR013767">
    <property type="entry name" value="PAS_fold"/>
</dbReference>
<keyword evidence="3" id="KW-0175">Coiled coil</keyword>
<dbReference type="EMBL" id="SJPI01000001">
    <property type="protein sequence ID" value="TWT55218.1"/>
    <property type="molecule type" value="Genomic_DNA"/>
</dbReference>
<keyword evidence="4" id="KW-0812">Transmembrane</keyword>
<dbReference type="InterPro" id="IPR003607">
    <property type="entry name" value="HD/PDEase_dom"/>
</dbReference>
<dbReference type="Pfam" id="PF00990">
    <property type="entry name" value="GGDEF"/>
    <property type="match status" value="1"/>
</dbReference>
<feature type="domain" description="GGDEF" evidence="6">
    <location>
        <begin position="360"/>
        <end position="492"/>
    </location>
</feature>
<dbReference type="InterPro" id="IPR043128">
    <property type="entry name" value="Rev_trsase/Diguanyl_cyclase"/>
</dbReference>
<keyword evidence="9" id="KW-0548">Nucleotidyltransferase</keyword>
<evidence type="ECO:0000313" key="9">
    <source>
        <dbReference type="EMBL" id="TWT55218.1"/>
    </source>
</evidence>
<dbReference type="NCBIfam" id="TIGR00229">
    <property type="entry name" value="sensory_box"/>
    <property type="match status" value="1"/>
</dbReference>
<dbReference type="GO" id="GO:1902201">
    <property type="term" value="P:negative regulation of bacterial-type flagellum-dependent cell motility"/>
    <property type="evidence" value="ECO:0007669"/>
    <property type="project" value="TreeGrafter"/>
</dbReference>
<dbReference type="InterPro" id="IPR000014">
    <property type="entry name" value="PAS"/>
</dbReference>
<dbReference type="CDD" id="cd01949">
    <property type="entry name" value="GGDEF"/>
    <property type="match status" value="1"/>
</dbReference>
<feature type="domain" description="PAS" evidence="5">
    <location>
        <begin position="182"/>
        <end position="224"/>
    </location>
</feature>
<dbReference type="GO" id="GO:0052621">
    <property type="term" value="F:diguanylate cyclase activity"/>
    <property type="evidence" value="ECO:0007669"/>
    <property type="project" value="UniProtKB-EC"/>
</dbReference>
<evidence type="ECO:0000259" key="5">
    <source>
        <dbReference type="PROSITE" id="PS50112"/>
    </source>
</evidence>
<reference evidence="9 10" key="1">
    <citation type="submission" date="2019-02" db="EMBL/GenBank/DDBJ databases">
        <title>Deep-cultivation of Planctomycetes and their phenomic and genomic characterization uncovers novel biology.</title>
        <authorList>
            <person name="Wiegand S."/>
            <person name="Jogler M."/>
            <person name="Boedeker C."/>
            <person name="Pinto D."/>
            <person name="Vollmers J."/>
            <person name="Rivas-Marin E."/>
            <person name="Kohn T."/>
            <person name="Peeters S.H."/>
            <person name="Heuer A."/>
            <person name="Rast P."/>
            <person name="Oberbeckmann S."/>
            <person name="Bunk B."/>
            <person name="Jeske O."/>
            <person name="Meyerdierks A."/>
            <person name="Storesund J.E."/>
            <person name="Kallscheuer N."/>
            <person name="Luecker S."/>
            <person name="Lage O.M."/>
            <person name="Pohl T."/>
            <person name="Merkel B.J."/>
            <person name="Hornburger P."/>
            <person name="Mueller R.-W."/>
            <person name="Bruemmer F."/>
            <person name="Labrenz M."/>
            <person name="Spormann A.M."/>
            <person name="Op Den Camp H."/>
            <person name="Overmann J."/>
            <person name="Amann R."/>
            <person name="Jetten M.S.M."/>
            <person name="Mascher T."/>
            <person name="Medema M.H."/>
            <person name="Devos D.P."/>
            <person name="Kaster A.-K."/>
            <person name="Ovreas L."/>
            <person name="Rohde M."/>
            <person name="Galperin M.Y."/>
            <person name="Jogler C."/>
        </authorList>
    </citation>
    <scope>NUCLEOTIDE SEQUENCE [LARGE SCALE GENOMIC DNA]</scope>
    <source>
        <strain evidence="9 10">Pla22</strain>
    </source>
</reference>
<name>A0A5C5WX79_9BACT</name>
<dbReference type="PROSITE" id="PS50887">
    <property type="entry name" value="GGDEF"/>
    <property type="match status" value="1"/>
</dbReference>
<dbReference type="AlphaFoldDB" id="A0A5C5WX79"/>
<dbReference type="PROSITE" id="PS50112">
    <property type="entry name" value="PAS"/>
    <property type="match status" value="1"/>
</dbReference>
<dbReference type="SUPFAM" id="SSF55785">
    <property type="entry name" value="PYP-like sensor domain (PAS domain)"/>
    <property type="match status" value="1"/>
</dbReference>